<dbReference type="STRING" id="27349.A0A0L6V8F1"/>
<dbReference type="EC" id="4.1.3.30" evidence="2"/>
<comment type="caution">
    <text evidence="5">The sequence shown here is derived from an EMBL/GenBank/DDBJ whole genome shotgun (WGS) entry which is preliminary data.</text>
</comment>
<dbReference type="GO" id="GO:0019629">
    <property type="term" value="P:propionate catabolic process, 2-methylcitrate cycle"/>
    <property type="evidence" value="ECO:0007669"/>
    <property type="project" value="TreeGrafter"/>
</dbReference>
<evidence type="ECO:0000256" key="2">
    <source>
        <dbReference type="ARBA" id="ARBA00012260"/>
    </source>
</evidence>
<dbReference type="VEuPathDB" id="FungiDB:VP01_2246g4"/>
<dbReference type="InterPro" id="IPR015813">
    <property type="entry name" value="Pyrv/PenolPyrv_kinase-like_dom"/>
</dbReference>
<dbReference type="OrthoDB" id="4078635at2759"/>
<sequence>MGDVICRNLAYNLSPSFHWSAHGFSEQALKSYVWGLSQLGFNLHLISLARLHVTAMMMGEEREETYRRNGGDRTTGANFQGGGRAGVRETDPGAVASSLSLSRSLSYVDGCAHLLNLGVCLVSIYIAVAAGSLATGADSPENAFASW</sequence>
<protein>
    <recommendedName>
        <fullName evidence="2">methylisocitrate lyase</fullName>
        <ecNumber evidence="2">4.1.3.30</ecNumber>
    </recommendedName>
</protein>
<evidence type="ECO:0000313" key="5">
    <source>
        <dbReference type="EMBL" id="KNZ57086.1"/>
    </source>
</evidence>
<dbReference type="Pfam" id="PF00463">
    <property type="entry name" value="ICL"/>
    <property type="match status" value="1"/>
</dbReference>
<dbReference type="GO" id="GO:0004451">
    <property type="term" value="F:isocitrate lyase activity"/>
    <property type="evidence" value="ECO:0007669"/>
    <property type="project" value="InterPro"/>
</dbReference>
<comment type="similarity">
    <text evidence="1">Belongs to the isocitrate lyase/PEP mutase superfamily. Isocitrate lyase family.</text>
</comment>
<proteinExistence type="inferred from homology"/>
<name>A0A0L6V8F1_9BASI</name>
<dbReference type="PANTHER" id="PTHR21631:SF13">
    <property type="entry name" value="MITOCHONDRIAL 2-METHYLISOCITRATE LYASE ICL2"/>
    <property type="match status" value="1"/>
</dbReference>
<dbReference type="EMBL" id="LAVV01007110">
    <property type="protein sequence ID" value="KNZ57086.1"/>
    <property type="molecule type" value="Genomic_DNA"/>
</dbReference>
<dbReference type="InterPro" id="IPR006254">
    <property type="entry name" value="Isocitrate_lyase"/>
</dbReference>
<dbReference type="GO" id="GO:0005759">
    <property type="term" value="C:mitochondrial matrix"/>
    <property type="evidence" value="ECO:0007669"/>
    <property type="project" value="TreeGrafter"/>
</dbReference>
<dbReference type="GO" id="GO:0046421">
    <property type="term" value="F:methylisocitrate lyase activity"/>
    <property type="evidence" value="ECO:0007669"/>
    <property type="project" value="UniProtKB-EC"/>
</dbReference>
<dbReference type="PANTHER" id="PTHR21631">
    <property type="entry name" value="ISOCITRATE LYASE/MALATE SYNTHASE"/>
    <property type="match status" value="1"/>
</dbReference>
<dbReference type="InterPro" id="IPR040442">
    <property type="entry name" value="Pyrv_kinase-like_dom_sf"/>
</dbReference>
<evidence type="ECO:0000256" key="4">
    <source>
        <dbReference type="SAM" id="MobiDB-lite"/>
    </source>
</evidence>
<evidence type="ECO:0000256" key="1">
    <source>
        <dbReference type="ARBA" id="ARBA00005704"/>
    </source>
</evidence>
<feature type="region of interest" description="Disordered" evidence="4">
    <location>
        <begin position="64"/>
        <end position="86"/>
    </location>
</feature>
<dbReference type="Proteomes" id="UP000037035">
    <property type="component" value="Unassembled WGS sequence"/>
</dbReference>
<reference evidence="5 6" key="1">
    <citation type="submission" date="2015-08" db="EMBL/GenBank/DDBJ databases">
        <title>Next Generation Sequencing and Analysis of the Genome of Puccinia sorghi L Schw, the Causal Agent of Maize Common Rust.</title>
        <authorList>
            <person name="Rochi L."/>
            <person name="Burguener G."/>
            <person name="Darino M."/>
            <person name="Turjanski A."/>
            <person name="Kreff E."/>
            <person name="Dieguez M.J."/>
            <person name="Sacco F."/>
        </authorList>
    </citation>
    <scope>NUCLEOTIDE SEQUENCE [LARGE SCALE GENOMIC DNA]</scope>
    <source>
        <strain evidence="5 6">RO10H11247</strain>
    </source>
</reference>
<keyword evidence="6" id="KW-1185">Reference proteome</keyword>
<evidence type="ECO:0000313" key="6">
    <source>
        <dbReference type="Proteomes" id="UP000037035"/>
    </source>
</evidence>
<evidence type="ECO:0000256" key="3">
    <source>
        <dbReference type="ARBA" id="ARBA00023239"/>
    </source>
</evidence>
<organism evidence="5 6">
    <name type="scientific">Puccinia sorghi</name>
    <dbReference type="NCBI Taxonomy" id="27349"/>
    <lineage>
        <taxon>Eukaryota</taxon>
        <taxon>Fungi</taxon>
        <taxon>Dikarya</taxon>
        <taxon>Basidiomycota</taxon>
        <taxon>Pucciniomycotina</taxon>
        <taxon>Pucciniomycetes</taxon>
        <taxon>Pucciniales</taxon>
        <taxon>Pucciniaceae</taxon>
        <taxon>Puccinia</taxon>
    </lineage>
</organism>
<dbReference type="SUPFAM" id="SSF51621">
    <property type="entry name" value="Phosphoenolpyruvate/pyruvate domain"/>
    <property type="match status" value="1"/>
</dbReference>
<accession>A0A0L6V8F1</accession>
<keyword evidence="3" id="KW-0456">Lyase</keyword>
<dbReference type="Gene3D" id="3.20.20.60">
    <property type="entry name" value="Phosphoenolpyruvate-binding domains"/>
    <property type="match status" value="1"/>
</dbReference>
<gene>
    <name evidence="5" type="ORF">VP01_2246g4</name>
</gene>
<dbReference type="AlphaFoldDB" id="A0A0L6V8F1"/>